<sequence length="424" mass="47559">MAGKKKKKPGLNRNNNTRGYEVLATISESTLDEDASGVDVEEASSSLQRHPDFIVDDAADDPNFRRPPSIETSESPSYEASIADGNGEPNSESVEFAAEKEAYVLSATGDVLVKLLFNNVEIRYLVIGHILRVVSPIWEKCLDPNSPFKSEKALYDNGEEMLALHLEDDDPDCLLNLFRCTHFQYADVPKSFKFHQLKSLAMICDKYDCAKVLKPWSDSWLAPWEGFALTPGYEHWLFVTKVFGYTGEVEKLISLLANSSSSLSACGSYLQRDGRNLDVDMIPELILGRIIAERERIVKALTENVRQHVDLFLDSKSENLDWCSNEACVGLAYGSLVRSIKKSGLWVLFSTHRVWHGSVKDLREKLNSLNYVTMTDQVISSNFIGTHYDSYYGRSNTVTPSCNHSCKLITNKTTILSDLKGQMI</sequence>
<organism evidence="2 3">
    <name type="scientific">Orbilia ellipsospora</name>
    <dbReference type="NCBI Taxonomy" id="2528407"/>
    <lineage>
        <taxon>Eukaryota</taxon>
        <taxon>Fungi</taxon>
        <taxon>Dikarya</taxon>
        <taxon>Ascomycota</taxon>
        <taxon>Pezizomycotina</taxon>
        <taxon>Orbiliomycetes</taxon>
        <taxon>Orbiliales</taxon>
        <taxon>Orbiliaceae</taxon>
        <taxon>Orbilia</taxon>
    </lineage>
</organism>
<name>A0AAV9XFV3_9PEZI</name>
<keyword evidence="3" id="KW-1185">Reference proteome</keyword>
<dbReference type="AlphaFoldDB" id="A0AAV9XFV3"/>
<evidence type="ECO:0000313" key="3">
    <source>
        <dbReference type="Proteomes" id="UP001365542"/>
    </source>
</evidence>
<protein>
    <recommendedName>
        <fullName evidence="4">BTB domain-containing protein</fullName>
    </recommendedName>
</protein>
<comment type="caution">
    <text evidence="2">The sequence shown here is derived from an EMBL/GenBank/DDBJ whole genome shotgun (WGS) entry which is preliminary data.</text>
</comment>
<gene>
    <name evidence="2" type="ORF">TWF694_009250</name>
</gene>
<evidence type="ECO:0000256" key="1">
    <source>
        <dbReference type="SAM" id="MobiDB-lite"/>
    </source>
</evidence>
<feature type="region of interest" description="Disordered" evidence="1">
    <location>
        <begin position="31"/>
        <end position="92"/>
    </location>
</feature>
<evidence type="ECO:0000313" key="2">
    <source>
        <dbReference type="EMBL" id="KAK6540456.1"/>
    </source>
</evidence>
<feature type="compositionally biased region" description="Acidic residues" evidence="1">
    <location>
        <begin position="31"/>
        <end position="42"/>
    </location>
</feature>
<proteinExistence type="predicted"/>
<dbReference type="Proteomes" id="UP001365542">
    <property type="component" value="Unassembled WGS sequence"/>
</dbReference>
<reference evidence="2 3" key="1">
    <citation type="submission" date="2019-10" db="EMBL/GenBank/DDBJ databases">
        <authorList>
            <person name="Palmer J.M."/>
        </authorList>
    </citation>
    <scope>NUCLEOTIDE SEQUENCE [LARGE SCALE GENOMIC DNA]</scope>
    <source>
        <strain evidence="2 3">TWF694</strain>
    </source>
</reference>
<evidence type="ECO:0008006" key="4">
    <source>
        <dbReference type="Google" id="ProtNLM"/>
    </source>
</evidence>
<dbReference type="EMBL" id="JAVHJO010000005">
    <property type="protein sequence ID" value="KAK6540456.1"/>
    <property type="molecule type" value="Genomic_DNA"/>
</dbReference>
<accession>A0AAV9XFV3</accession>